<dbReference type="OrthoDB" id="9792152at2"/>
<dbReference type="NCBIfam" id="TIGR04183">
    <property type="entry name" value="Por_Secre_tail"/>
    <property type="match status" value="1"/>
</dbReference>
<protein>
    <submittedName>
        <fullName evidence="5">Por secretion system C-terminal sorting domain-containing protein</fullName>
    </submittedName>
</protein>
<dbReference type="PROSITE" id="PS51892">
    <property type="entry name" value="SUBTILASE"/>
    <property type="match status" value="1"/>
</dbReference>
<dbReference type="STRING" id="1419482.SAMN05444266_102417"/>
<name>A0A1M6YPN0_9BACT</name>
<dbReference type="Gene3D" id="3.40.50.200">
    <property type="entry name" value="Peptidase S8/S53 domain"/>
    <property type="match status" value="1"/>
</dbReference>
<organism evidence="5 6">
    <name type="scientific">Chitinophaga jiangningensis</name>
    <dbReference type="NCBI Taxonomy" id="1419482"/>
    <lineage>
        <taxon>Bacteria</taxon>
        <taxon>Pseudomonadati</taxon>
        <taxon>Bacteroidota</taxon>
        <taxon>Chitinophagia</taxon>
        <taxon>Chitinophagales</taxon>
        <taxon>Chitinophagaceae</taxon>
        <taxon>Chitinophaga</taxon>
    </lineage>
</organism>
<dbReference type="InterPro" id="IPR036852">
    <property type="entry name" value="Peptidase_S8/S53_dom_sf"/>
</dbReference>
<dbReference type="GO" id="GO:0006508">
    <property type="term" value="P:proteolysis"/>
    <property type="evidence" value="ECO:0007669"/>
    <property type="project" value="InterPro"/>
</dbReference>
<dbReference type="InterPro" id="IPR008979">
    <property type="entry name" value="Galactose-bd-like_sf"/>
</dbReference>
<accession>A0A1M6YPN0</accession>
<dbReference type="Proteomes" id="UP000184420">
    <property type="component" value="Unassembled WGS sequence"/>
</dbReference>
<dbReference type="SUPFAM" id="SSF52743">
    <property type="entry name" value="Subtilisin-like"/>
    <property type="match status" value="1"/>
</dbReference>
<dbReference type="AlphaFoldDB" id="A0A1M6YPN0"/>
<reference evidence="5 6" key="1">
    <citation type="submission" date="2016-11" db="EMBL/GenBank/DDBJ databases">
        <authorList>
            <person name="Jaros S."/>
            <person name="Januszkiewicz K."/>
            <person name="Wedrychowicz H."/>
        </authorList>
    </citation>
    <scope>NUCLEOTIDE SEQUENCE [LARGE SCALE GENOMIC DNA]</scope>
    <source>
        <strain evidence="5 6">DSM 27406</strain>
    </source>
</reference>
<keyword evidence="3" id="KW-0732">Signal</keyword>
<dbReference type="InterPro" id="IPR026444">
    <property type="entry name" value="Secre_tail"/>
</dbReference>
<dbReference type="GO" id="GO:0004252">
    <property type="term" value="F:serine-type endopeptidase activity"/>
    <property type="evidence" value="ECO:0007669"/>
    <property type="project" value="InterPro"/>
</dbReference>
<sequence length="936" mass="103204">MNHYLPKLILLFTLLFCCRNISAQQLLPADSVRYRYGLQPIAETQTKTSAENWLVIFKKTVSPQRLEAYGLRKIINAKAFIVHQQIPENELTKQLAYQGPANFNWKASEVLLQQLEKSADTDSITVRVSIKQDLPAVPYITVISIRRDYNIAMVKLPVKQWSSFIADTLIVFADKPRKALTEMILNGANPYINRINIAQEKFPGIDGKSIAVSVKEDKFDTTDLDFAGRIIYNPDASTNVTSHATTMATIIAGAGNTGALGLGAAPAAGLSSSNFNITLLPDTATYYRKYNISLQNHSYGTEIENFYGPDAAAYDKQIYESDTLEHVFSAGNIGGQPSNSGIYQGLIYANLTGNVKQAKNLLVVGGTDAAGNFISLSSHGPAYDGRIKPELSAFGQDGTSGAAATVTGISTLLQDYWKQQTFTPMPSALLKVILLNSAGRATGTGPNYKSGYGSVNALHALQTLKDKHFGNGSTTGNNSTSIDLNIPDNIQELKVTLYWNDLPASVNATKALVNDLDLRVTGTDGNLYLPWILNPAPDSLAVPAKRGRDTLNNIEQVTITNPAAGTARIHISAGQLRGTQTWYYAYELVPKSTFAWHNPDAQTIFEANTNVDLYWESTYTGNGNVQYSLDSGATWQTVVTNYPVSSGYLGWYVPATFSKAMLRFQLPDTSFTSPPFIISPKVTIQTGFNCADSTFIFWDNLPNAVQYNIYNMGKTRLQPYQQTADTFLFIAKAQLSSSNFAVSPVSAAGWEGLRSYTVDFTTQGVDCYVKSLIADKTTDNAVQLTLNLGSTYQLKEVVWQRYNGKSWDNLQTTPITGSLLYYYTDPNTWEGLMYYRVQLNTFDGRAFYSGISTVQIFKTDNIMVFPNPVVNTLGIMDPVVRERQVVITDMSGRERMRVTITDSLAGIGMSQLPAGVYNCTIYYNGQRIYNRKFVKL</sequence>
<dbReference type="SUPFAM" id="SSF49785">
    <property type="entry name" value="Galactose-binding domain-like"/>
    <property type="match status" value="1"/>
</dbReference>
<dbReference type="PANTHER" id="PTHR43399">
    <property type="entry name" value="SUBTILISIN-RELATED"/>
    <property type="match status" value="1"/>
</dbReference>
<evidence type="ECO:0000256" key="3">
    <source>
        <dbReference type="SAM" id="SignalP"/>
    </source>
</evidence>
<comment type="caution">
    <text evidence="2">Lacks conserved residue(s) required for the propagation of feature annotation.</text>
</comment>
<dbReference type="EMBL" id="FRBL01000002">
    <property type="protein sequence ID" value="SHL20053.1"/>
    <property type="molecule type" value="Genomic_DNA"/>
</dbReference>
<dbReference type="InterPro" id="IPR051048">
    <property type="entry name" value="Peptidase_S8/S53_subtilisin"/>
</dbReference>
<feature type="chain" id="PRO_5012002857" evidence="3">
    <location>
        <begin position="24"/>
        <end position="936"/>
    </location>
</feature>
<evidence type="ECO:0000259" key="4">
    <source>
        <dbReference type="Pfam" id="PF00082"/>
    </source>
</evidence>
<evidence type="ECO:0000256" key="2">
    <source>
        <dbReference type="PROSITE-ProRule" id="PRU01240"/>
    </source>
</evidence>
<evidence type="ECO:0000256" key="1">
    <source>
        <dbReference type="ARBA" id="ARBA00011073"/>
    </source>
</evidence>
<dbReference type="InterPro" id="IPR000209">
    <property type="entry name" value="Peptidase_S8/S53_dom"/>
</dbReference>
<keyword evidence="6" id="KW-1185">Reference proteome</keyword>
<dbReference type="RefSeq" id="WP_073079193.1">
    <property type="nucleotide sequence ID" value="NZ_FRBL01000002.1"/>
</dbReference>
<proteinExistence type="inferred from homology"/>
<evidence type="ECO:0000313" key="5">
    <source>
        <dbReference type="EMBL" id="SHL20053.1"/>
    </source>
</evidence>
<evidence type="ECO:0000313" key="6">
    <source>
        <dbReference type="Proteomes" id="UP000184420"/>
    </source>
</evidence>
<dbReference type="Pfam" id="PF00082">
    <property type="entry name" value="Peptidase_S8"/>
    <property type="match status" value="1"/>
</dbReference>
<feature type="domain" description="Peptidase S8/S53" evidence="4">
    <location>
        <begin position="207"/>
        <end position="453"/>
    </location>
</feature>
<feature type="signal peptide" evidence="3">
    <location>
        <begin position="1"/>
        <end position="23"/>
    </location>
</feature>
<dbReference type="Gene3D" id="2.60.120.380">
    <property type="match status" value="1"/>
</dbReference>
<gene>
    <name evidence="5" type="ORF">SAMN05444266_102417</name>
</gene>
<dbReference type="PANTHER" id="PTHR43399:SF4">
    <property type="entry name" value="CELL WALL-ASSOCIATED PROTEASE"/>
    <property type="match status" value="1"/>
</dbReference>
<comment type="similarity">
    <text evidence="1 2">Belongs to the peptidase S8 family.</text>
</comment>